<dbReference type="PANTHER" id="PTHR47331:SF5">
    <property type="entry name" value="RIBONUCLEASE H"/>
    <property type="match status" value="1"/>
</dbReference>
<feature type="region of interest" description="Disordered" evidence="1">
    <location>
        <begin position="765"/>
        <end position="785"/>
    </location>
</feature>
<proteinExistence type="predicted"/>
<dbReference type="Pfam" id="PF03564">
    <property type="entry name" value="DUF1759"/>
    <property type="match status" value="1"/>
</dbReference>
<feature type="compositionally biased region" description="Polar residues" evidence="1">
    <location>
        <begin position="325"/>
        <end position="339"/>
    </location>
</feature>
<dbReference type="KEGG" id="ccal:108622143"/>
<dbReference type="Proteomes" id="UP000694925">
    <property type="component" value="Unplaced"/>
</dbReference>
<feature type="region of interest" description="Disordered" evidence="1">
    <location>
        <begin position="294"/>
        <end position="342"/>
    </location>
</feature>
<dbReference type="InterPro" id="IPR005312">
    <property type="entry name" value="DUF1759"/>
</dbReference>
<organism evidence="2 3">
    <name type="scientific">Ceratina calcarata</name>
    <dbReference type="NCBI Taxonomy" id="156304"/>
    <lineage>
        <taxon>Eukaryota</taxon>
        <taxon>Metazoa</taxon>
        <taxon>Ecdysozoa</taxon>
        <taxon>Arthropoda</taxon>
        <taxon>Hexapoda</taxon>
        <taxon>Insecta</taxon>
        <taxon>Pterygota</taxon>
        <taxon>Neoptera</taxon>
        <taxon>Endopterygota</taxon>
        <taxon>Hymenoptera</taxon>
        <taxon>Apocrita</taxon>
        <taxon>Aculeata</taxon>
        <taxon>Apoidea</taxon>
        <taxon>Anthophila</taxon>
        <taxon>Apidae</taxon>
        <taxon>Ceratina</taxon>
        <taxon>Zadontomerus</taxon>
    </lineage>
</organism>
<evidence type="ECO:0000313" key="2">
    <source>
        <dbReference type="Proteomes" id="UP000694925"/>
    </source>
</evidence>
<name>A0AAJ7IRI4_9HYME</name>
<feature type="compositionally biased region" description="Polar residues" evidence="1">
    <location>
        <begin position="426"/>
        <end position="444"/>
    </location>
</feature>
<dbReference type="RefSeq" id="XP_017875321.1">
    <property type="nucleotide sequence ID" value="XM_018019832.1"/>
</dbReference>
<evidence type="ECO:0000313" key="3">
    <source>
        <dbReference type="RefSeq" id="XP_017875321.1"/>
    </source>
</evidence>
<keyword evidence="2" id="KW-1185">Reference proteome</keyword>
<feature type="region of interest" description="Disordered" evidence="1">
    <location>
        <begin position="417"/>
        <end position="448"/>
    </location>
</feature>
<feature type="compositionally biased region" description="Low complexity" evidence="1">
    <location>
        <begin position="303"/>
        <end position="316"/>
    </location>
</feature>
<sequence>MDRLLARQTTEGQLILNFMVNTDKAPANSQSVAALKARLALLESYWAKVLNRHCEMDPTEEQRATEPYWTKDQFSLYEQNYIQHVVTLKERIALLEPEAPQIAQSPGAPTRVMHDASAPLRKLPLPTFNGDVLQWAAFKERFSSLVGNVASYSKVTKLQYLQSCLEGPAAKRVNNMEITGANYDVAWAKLVKRYDNERITLSAHLSKMLKLPTTPQRTAAGISGLLDEVDEALAALKHLGRPVDQWDDWLIEIITARLDSSIIEDWEKSQEGNDILPTYGELVDFLETRIRSLESAHRKGPEPSSSSTVKPTPSKKQAPKERKSVNSYHSSSTEASANPRSKRGCSICKGEHFIGYCPNFVKLEPERRRELVSSTGLCFNCLSGKHIVAKCTSKGRCSTRDCGAKHHSLLHVDKPVATDREEDHVNSSTDSPSTVSHTTQVSGTKRTHASPKVRGITLLPTAWIILESFDGASVRVRALIDQASEGSFISERITQALSLHRRKSAVSVIGVGGQVNLTSNFVTEALLRSPKKMDFSLSFTAMILGNLTKLLPTERCRREPWPHMEGLDLADPDFCEPDCIECILGGDVFPQIIREGVRLGSDMQPVAQETVLGWIVTGPVSTQATDGRLPTMQSFHTLTSSVNEDLRRFWEIEEVLAKPKLSAPEQACEDHYVETHRQDSEGRFVLRLPFSQPPELGDSKRIAEARLLQTERRLHGRPALRHAYAKFMEELRSLNHMEEVPEGKDRIKVRIKATICRTMLWRNETAPEKSESSSTPLNPHRTGCR</sequence>
<evidence type="ECO:0000256" key="1">
    <source>
        <dbReference type="SAM" id="MobiDB-lite"/>
    </source>
</evidence>
<reference evidence="3" key="1">
    <citation type="submission" date="2025-08" db="UniProtKB">
        <authorList>
            <consortium name="RefSeq"/>
        </authorList>
    </citation>
    <scope>IDENTIFICATION</scope>
    <source>
        <tissue evidence="3">Whole body</tissue>
    </source>
</reference>
<dbReference type="GeneID" id="108622143"/>
<protein>
    <submittedName>
        <fullName evidence="3">Uncharacterized protein LOC108622143</fullName>
    </submittedName>
</protein>
<accession>A0AAJ7IRI4</accession>
<dbReference type="PANTHER" id="PTHR47331">
    <property type="entry name" value="PHD-TYPE DOMAIN-CONTAINING PROTEIN"/>
    <property type="match status" value="1"/>
</dbReference>
<dbReference type="AlphaFoldDB" id="A0AAJ7IRI4"/>
<gene>
    <name evidence="3" type="primary">LOC108622143</name>
</gene>